<dbReference type="Pfam" id="PF04471">
    <property type="entry name" value="Mrr_cat"/>
    <property type="match status" value="1"/>
</dbReference>
<dbReference type="GO" id="GO:0004519">
    <property type="term" value="F:endonuclease activity"/>
    <property type="evidence" value="ECO:0007669"/>
    <property type="project" value="InterPro"/>
</dbReference>
<comment type="caution">
    <text evidence="4">The sequence shown here is derived from an EMBL/GenBank/DDBJ whole genome shotgun (WGS) entry which is preliminary data.</text>
</comment>
<reference evidence="4" key="1">
    <citation type="submission" date="2019-08" db="EMBL/GenBank/DDBJ databases">
        <authorList>
            <person name="Kucharzyk K."/>
            <person name="Murdoch R.W."/>
            <person name="Higgins S."/>
            <person name="Loffler F."/>
        </authorList>
    </citation>
    <scope>NUCLEOTIDE SEQUENCE</scope>
</reference>
<accession>A0A644VB27</accession>
<dbReference type="AlphaFoldDB" id="A0A644VB27"/>
<evidence type="ECO:0000259" key="3">
    <source>
        <dbReference type="PROSITE" id="PS51161"/>
    </source>
</evidence>
<dbReference type="SUPFAM" id="SSF52980">
    <property type="entry name" value="Restriction endonuclease-like"/>
    <property type="match status" value="1"/>
</dbReference>
<dbReference type="Gene3D" id="3.40.1350.10">
    <property type="match status" value="1"/>
</dbReference>
<dbReference type="PROSITE" id="PS51161">
    <property type="entry name" value="ATP_CONE"/>
    <property type="match status" value="1"/>
</dbReference>
<proteinExistence type="predicted"/>
<feature type="domain" description="ATP-cone" evidence="3">
    <location>
        <begin position="5"/>
        <end position="86"/>
    </location>
</feature>
<sequence>MANHISVRKSSGETQEFSEEKLWQSLLNSGASEDIIRSILPEIRKSLYEGIPTKTIYRKAFAMLRRRMNALAARYSLKNAIMELGPTGYPFEKFIGELMKRMGYEVMTGQILPGKCVSHEVDVVAWNGKSKNMIECKFHNTAGKVCSVQVPLYIQSRFLDIKAVWESQPENNSRSFQGWVVTNTRFSDDAADFGKCAGLHLVGWDYPRRGSLKELIQQNGLYPVTAITGLNKKQKQLLIENGTVLCADLCKKPGLLDMLPLSQNSKKKILSEVRTLCSLAATTVIPD</sequence>
<dbReference type="GO" id="GO:0009307">
    <property type="term" value="P:DNA restriction-modification system"/>
    <property type="evidence" value="ECO:0007669"/>
    <property type="project" value="InterPro"/>
</dbReference>
<dbReference type="InterPro" id="IPR011856">
    <property type="entry name" value="tRNA_endonuc-like_dom_sf"/>
</dbReference>
<name>A0A644VB27_9ZZZZ</name>
<dbReference type="InterPro" id="IPR007560">
    <property type="entry name" value="Restrct_endonuc_IV_Mrr"/>
</dbReference>
<gene>
    <name evidence="4" type="ORF">SDC9_34551</name>
</gene>
<protein>
    <recommendedName>
        <fullName evidence="3">ATP-cone domain-containing protein</fullName>
    </recommendedName>
</protein>
<dbReference type="GO" id="GO:0005524">
    <property type="term" value="F:ATP binding"/>
    <property type="evidence" value="ECO:0007669"/>
    <property type="project" value="UniProtKB-KW"/>
</dbReference>
<organism evidence="4">
    <name type="scientific">bioreactor metagenome</name>
    <dbReference type="NCBI Taxonomy" id="1076179"/>
    <lineage>
        <taxon>unclassified sequences</taxon>
        <taxon>metagenomes</taxon>
        <taxon>ecological metagenomes</taxon>
    </lineage>
</organism>
<dbReference type="CDD" id="cd22308">
    <property type="entry name" value="Af1548-like"/>
    <property type="match status" value="1"/>
</dbReference>
<evidence type="ECO:0000256" key="1">
    <source>
        <dbReference type="ARBA" id="ARBA00022741"/>
    </source>
</evidence>
<keyword evidence="1" id="KW-0547">Nucleotide-binding</keyword>
<dbReference type="EMBL" id="VSSQ01000259">
    <property type="protein sequence ID" value="MPL88528.1"/>
    <property type="molecule type" value="Genomic_DNA"/>
</dbReference>
<evidence type="ECO:0000256" key="2">
    <source>
        <dbReference type="ARBA" id="ARBA00022840"/>
    </source>
</evidence>
<dbReference type="InterPro" id="IPR005144">
    <property type="entry name" value="ATP-cone_dom"/>
</dbReference>
<keyword evidence="2" id="KW-0067">ATP-binding</keyword>
<dbReference type="InterPro" id="IPR011335">
    <property type="entry name" value="Restrct_endonuc-II-like"/>
</dbReference>
<dbReference type="GO" id="GO:0003677">
    <property type="term" value="F:DNA binding"/>
    <property type="evidence" value="ECO:0007669"/>
    <property type="project" value="InterPro"/>
</dbReference>
<evidence type="ECO:0000313" key="4">
    <source>
        <dbReference type="EMBL" id="MPL88528.1"/>
    </source>
</evidence>